<evidence type="ECO:0000256" key="1">
    <source>
        <dbReference type="ARBA" id="ARBA00004418"/>
    </source>
</evidence>
<dbReference type="EMBL" id="BOMI01000209">
    <property type="protein sequence ID" value="GID80867.1"/>
    <property type="molecule type" value="Genomic_DNA"/>
</dbReference>
<evidence type="ECO:0000256" key="2">
    <source>
        <dbReference type="ARBA" id="ARBA00010742"/>
    </source>
</evidence>
<comment type="caution">
    <text evidence="5">The sequence shown here is derived from an EMBL/GenBank/DDBJ whole genome shotgun (WGS) entry which is preliminary data.</text>
</comment>
<dbReference type="RefSeq" id="WP_203778076.1">
    <property type="nucleotide sequence ID" value="NZ_BAAABO010000053.1"/>
</dbReference>
<evidence type="ECO:0000256" key="3">
    <source>
        <dbReference type="ARBA" id="ARBA00022729"/>
    </source>
</evidence>
<dbReference type="SUPFAM" id="SSF53850">
    <property type="entry name" value="Periplasmic binding protein-like II"/>
    <property type="match status" value="1"/>
</dbReference>
<feature type="chain" id="PRO_5045278055" evidence="4">
    <location>
        <begin position="32"/>
        <end position="326"/>
    </location>
</feature>
<organism evidence="5 6">
    <name type="scientific">Paractinoplanes deccanensis</name>
    <dbReference type="NCBI Taxonomy" id="113561"/>
    <lineage>
        <taxon>Bacteria</taxon>
        <taxon>Bacillati</taxon>
        <taxon>Actinomycetota</taxon>
        <taxon>Actinomycetes</taxon>
        <taxon>Micromonosporales</taxon>
        <taxon>Micromonosporaceae</taxon>
        <taxon>Paractinoplanes</taxon>
    </lineage>
</organism>
<reference evidence="5 6" key="1">
    <citation type="submission" date="2021-01" db="EMBL/GenBank/DDBJ databases">
        <title>Whole genome shotgun sequence of Actinoplanes deccanensis NBRC 13994.</title>
        <authorList>
            <person name="Komaki H."/>
            <person name="Tamura T."/>
        </authorList>
    </citation>
    <scope>NUCLEOTIDE SEQUENCE [LARGE SCALE GENOMIC DNA]</scope>
    <source>
        <strain evidence="5 6">NBRC 13994</strain>
    </source>
</reference>
<dbReference type="Gene3D" id="3.40.190.10">
    <property type="entry name" value="Periplasmic binding protein-like II"/>
    <property type="match status" value="2"/>
</dbReference>
<keyword evidence="3 4" id="KW-0732">Signal</keyword>
<evidence type="ECO:0000313" key="5">
    <source>
        <dbReference type="EMBL" id="GID80867.1"/>
    </source>
</evidence>
<sequence>MRTWFTFGRSTAALGLVGALLLAGCSRPAAKADSATGATAKVRIAVGVDAAYAPFFLAKQEGLFDKAGLDVELTQTEGGPAITNAVVAGVAQLAANSDATIITLMAKSPDLRALAVFQESSQYLKVVWRKGITDVSQIKKMATAPGLMTLAAARYLQSKNIDRASVKFVNASAPDFPALLGNGDVDAYVVFEPWISKGVEQGGTIKESIGDYGMKYVQWIDADQKWLAANSAVAGKIVKVIAEACDIVAKDPQRAADATQKAVKIPAEQTLQNIGQIDFAVRDITGTDVSSAKSTGDFFVQEKLISAAPDLDQQLLKNWYSQNAPK</sequence>
<dbReference type="Pfam" id="PF13379">
    <property type="entry name" value="NMT1_2"/>
    <property type="match status" value="1"/>
</dbReference>
<comment type="similarity">
    <text evidence="2">Belongs to the bacterial solute-binding protein SsuA/TauA family.</text>
</comment>
<gene>
    <name evidence="5" type="ORF">Ade02nite_95080</name>
</gene>
<dbReference type="Proteomes" id="UP000609879">
    <property type="component" value="Unassembled WGS sequence"/>
</dbReference>
<keyword evidence="6" id="KW-1185">Reference proteome</keyword>
<feature type="signal peptide" evidence="4">
    <location>
        <begin position="1"/>
        <end position="31"/>
    </location>
</feature>
<dbReference type="PANTHER" id="PTHR30024">
    <property type="entry name" value="ALIPHATIC SULFONATES-BINDING PROTEIN-RELATED"/>
    <property type="match status" value="1"/>
</dbReference>
<accession>A0ABQ3YLI6</accession>
<protein>
    <submittedName>
        <fullName evidence="5">Aliphatic sulfonate ABC transporter substrate-binding protein</fullName>
    </submittedName>
</protein>
<proteinExistence type="inferred from homology"/>
<dbReference type="PANTHER" id="PTHR30024:SF47">
    <property type="entry name" value="TAURINE-BINDING PERIPLASMIC PROTEIN"/>
    <property type="match status" value="1"/>
</dbReference>
<comment type="subcellular location">
    <subcellularLocation>
        <location evidence="1">Periplasm</location>
    </subcellularLocation>
</comment>
<name>A0ABQ3YLI6_9ACTN</name>
<evidence type="ECO:0000256" key="4">
    <source>
        <dbReference type="SAM" id="SignalP"/>
    </source>
</evidence>
<dbReference type="PROSITE" id="PS51257">
    <property type="entry name" value="PROKAR_LIPOPROTEIN"/>
    <property type="match status" value="1"/>
</dbReference>
<evidence type="ECO:0000313" key="6">
    <source>
        <dbReference type="Proteomes" id="UP000609879"/>
    </source>
</evidence>